<dbReference type="PROSITE" id="PS50004">
    <property type="entry name" value="C2"/>
    <property type="match status" value="2"/>
</dbReference>
<dbReference type="InterPro" id="IPR000008">
    <property type="entry name" value="C2_dom"/>
</dbReference>
<evidence type="ECO:0000256" key="1">
    <source>
        <dbReference type="ARBA" id="ARBA00009048"/>
    </source>
</evidence>
<dbReference type="SUPFAM" id="SSF49562">
    <property type="entry name" value="C2 domain (Calcium/lipid-binding domain, CaLB)"/>
    <property type="match status" value="2"/>
</dbReference>
<keyword evidence="2" id="KW-0677">Repeat</keyword>
<dbReference type="InterPro" id="IPR036465">
    <property type="entry name" value="vWFA_dom_sf"/>
</dbReference>
<comment type="caution">
    <text evidence="5">The sequence shown here is derived from an EMBL/GenBank/DDBJ whole genome shotgun (WGS) entry which is preliminary data.</text>
</comment>
<dbReference type="InterPro" id="IPR010734">
    <property type="entry name" value="Copine_C"/>
</dbReference>
<dbReference type="OrthoDB" id="5855668at2759"/>
<dbReference type="SMART" id="SM00239">
    <property type="entry name" value="C2"/>
    <property type="match status" value="2"/>
</dbReference>
<dbReference type="EMBL" id="CAICTM010000381">
    <property type="protein sequence ID" value="CAB9509275.1"/>
    <property type="molecule type" value="Genomic_DNA"/>
</dbReference>
<sequence>MKLELSIYARGLKNVAGFGKGTSDPFAIVTRLSVNENEKPEVIGKTEVVKNNLSPDFVKVFKLEYGLGTPQRIAINLFDEVRKKTNIGMGSAVFDVGELLGARGNTQIKKLKKGGQLAATVRKSEGSGILRLKMRGEKLKNTEGMFGKSDPFFELSRKVASTGGQTWDNVYRSAHIKNNLNPVWDEATVELSVLCGGNLDHPLSITVYDHEKSGKHVLMGHAETSVNGLLQAYKNGAARPMQLSKKGKTTGSLIITKAETEGIMDEPPTAQMAATSISPTAPVMSVPVTTATATGVAVGSAARSFASAPQSTSKQGLFVDYVSGGCELNVCVAIDFTGSNGDPRKAGTLHHMYPGERNSYQKAIAAIVSILLQYDSDKKIPVYGFGAKYNGVVRHCFQCGAFPEADGLKGIMDAYESTFSSGLIMSRPTVFNEVLKTAAAKTDKLFEDALKRGGQSYTILLIVTDGAVSDVNATAECLKEVSSSPMSVVIVGVGNADFRAMQFLDDFAQSSGTRDIAQFVAFNEHSHSSQSLTKATLEEIPEQMVGYFQAREIDPLPPIVRSEDSMSNIDSMEAEEEIDLSLDINEEEIVITGGGDNFINGFDAK</sequence>
<dbReference type="SMART" id="SM00327">
    <property type="entry name" value="VWA"/>
    <property type="match status" value="1"/>
</dbReference>
<dbReference type="PANTHER" id="PTHR10857:SF106">
    <property type="entry name" value="C2 DOMAIN-CONTAINING PROTEIN"/>
    <property type="match status" value="1"/>
</dbReference>
<proteinExistence type="inferred from homology"/>
<dbReference type="Gene3D" id="2.60.40.150">
    <property type="entry name" value="C2 domain"/>
    <property type="match status" value="2"/>
</dbReference>
<evidence type="ECO:0000256" key="2">
    <source>
        <dbReference type="ARBA" id="ARBA00022737"/>
    </source>
</evidence>
<organism evidence="5 6">
    <name type="scientific">Seminavis robusta</name>
    <dbReference type="NCBI Taxonomy" id="568900"/>
    <lineage>
        <taxon>Eukaryota</taxon>
        <taxon>Sar</taxon>
        <taxon>Stramenopiles</taxon>
        <taxon>Ochrophyta</taxon>
        <taxon>Bacillariophyta</taxon>
        <taxon>Bacillariophyceae</taxon>
        <taxon>Bacillariophycidae</taxon>
        <taxon>Naviculales</taxon>
        <taxon>Naviculaceae</taxon>
        <taxon>Seminavis</taxon>
    </lineage>
</organism>
<keyword evidence="6" id="KW-1185">Reference proteome</keyword>
<comment type="similarity">
    <text evidence="1">Belongs to the copine family.</text>
</comment>
<dbReference type="GO" id="GO:0071277">
    <property type="term" value="P:cellular response to calcium ion"/>
    <property type="evidence" value="ECO:0007669"/>
    <property type="project" value="TreeGrafter"/>
</dbReference>
<dbReference type="GO" id="GO:0005544">
    <property type="term" value="F:calcium-dependent phospholipid binding"/>
    <property type="evidence" value="ECO:0007669"/>
    <property type="project" value="InterPro"/>
</dbReference>
<dbReference type="Pfam" id="PF00168">
    <property type="entry name" value="C2"/>
    <property type="match status" value="2"/>
</dbReference>
<dbReference type="InterPro" id="IPR002035">
    <property type="entry name" value="VWF_A"/>
</dbReference>
<dbReference type="GO" id="GO:0005886">
    <property type="term" value="C:plasma membrane"/>
    <property type="evidence" value="ECO:0007669"/>
    <property type="project" value="TreeGrafter"/>
</dbReference>
<dbReference type="Pfam" id="PF07002">
    <property type="entry name" value="Copine"/>
    <property type="match status" value="1"/>
</dbReference>
<accession>A0A9N8HED5</accession>
<dbReference type="InterPro" id="IPR035892">
    <property type="entry name" value="C2_domain_sf"/>
</dbReference>
<dbReference type="SUPFAM" id="SSF53300">
    <property type="entry name" value="vWA-like"/>
    <property type="match status" value="1"/>
</dbReference>
<protein>
    <submittedName>
        <fullName evidence="5">Copine-6</fullName>
    </submittedName>
</protein>
<dbReference type="PROSITE" id="PS50234">
    <property type="entry name" value="VWFA"/>
    <property type="match status" value="1"/>
</dbReference>
<feature type="domain" description="VWFA" evidence="4">
    <location>
        <begin position="329"/>
        <end position="544"/>
    </location>
</feature>
<name>A0A9N8HED5_9STRA</name>
<dbReference type="PANTHER" id="PTHR10857">
    <property type="entry name" value="COPINE"/>
    <property type="match status" value="1"/>
</dbReference>
<feature type="domain" description="C2" evidence="3">
    <location>
        <begin position="1"/>
        <end position="109"/>
    </location>
</feature>
<gene>
    <name evidence="5" type="ORF">SEMRO_382_G131140.1</name>
</gene>
<evidence type="ECO:0000259" key="4">
    <source>
        <dbReference type="PROSITE" id="PS50234"/>
    </source>
</evidence>
<evidence type="ECO:0000313" key="5">
    <source>
        <dbReference type="EMBL" id="CAB9509275.1"/>
    </source>
</evidence>
<evidence type="ECO:0000259" key="3">
    <source>
        <dbReference type="PROSITE" id="PS50004"/>
    </source>
</evidence>
<dbReference type="InterPro" id="IPR037768">
    <property type="entry name" value="C2B_Copine"/>
</dbReference>
<dbReference type="InterPro" id="IPR045052">
    <property type="entry name" value="Copine"/>
</dbReference>
<reference evidence="5" key="1">
    <citation type="submission" date="2020-06" db="EMBL/GenBank/DDBJ databases">
        <authorList>
            <consortium name="Plant Systems Biology data submission"/>
        </authorList>
    </citation>
    <scope>NUCLEOTIDE SEQUENCE</scope>
    <source>
        <strain evidence="5">D6</strain>
    </source>
</reference>
<feature type="domain" description="C2" evidence="3">
    <location>
        <begin position="113"/>
        <end position="241"/>
    </location>
</feature>
<evidence type="ECO:0000313" key="6">
    <source>
        <dbReference type="Proteomes" id="UP001153069"/>
    </source>
</evidence>
<dbReference type="AlphaFoldDB" id="A0A9N8HED5"/>
<dbReference type="Proteomes" id="UP001153069">
    <property type="component" value="Unassembled WGS sequence"/>
</dbReference>
<dbReference type="CDD" id="cd04047">
    <property type="entry name" value="C2B_Copine"/>
    <property type="match status" value="1"/>
</dbReference>